<dbReference type="Ensembl" id="ENSSGRT00000014164.1">
    <property type="protein sequence ID" value="ENSSGRP00000013089.1"/>
    <property type="gene ID" value="ENSSGRG00000008327.1"/>
</dbReference>
<evidence type="ECO:0000313" key="4">
    <source>
        <dbReference type="Ensembl" id="ENSSGRP00000013089.1"/>
    </source>
</evidence>
<dbReference type="Proteomes" id="UP000472262">
    <property type="component" value="Unassembled WGS sequence"/>
</dbReference>
<name>A0A672KL86_SINGR</name>
<dbReference type="Gene3D" id="3.30.70.141">
    <property type="entry name" value="Nucleoside diphosphate kinase-like domain"/>
    <property type="match status" value="1"/>
</dbReference>
<accession>A0A672KL86</accession>
<evidence type="ECO:0000256" key="1">
    <source>
        <dbReference type="ARBA" id="ARBA00008142"/>
    </source>
</evidence>
<keyword evidence="5" id="KW-1185">Reference proteome</keyword>
<proteinExistence type="inferred from homology"/>
<dbReference type="PROSITE" id="PS51374">
    <property type="entry name" value="NDPK_LIKE"/>
    <property type="match status" value="1"/>
</dbReference>
<evidence type="ECO:0000259" key="3">
    <source>
        <dbReference type="Pfam" id="PF00334"/>
    </source>
</evidence>
<dbReference type="PANTHER" id="PTHR46161">
    <property type="entry name" value="NUCLEOSIDE DIPHOSPHATE KINASE"/>
    <property type="match status" value="1"/>
</dbReference>
<reference evidence="4" key="1">
    <citation type="submission" date="2025-08" db="UniProtKB">
        <authorList>
            <consortium name="Ensembl"/>
        </authorList>
    </citation>
    <scope>IDENTIFICATION</scope>
</reference>
<sequence>MGPTDPSAARQAAPGSLRARFAKDMLENAVHGSSNTQHAHQKIQFLFRDISSESGIINAAENLRNKLKGTQYVNKMSMENTISYITSTLKFENPTSN</sequence>
<dbReference type="Pfam" id="PF00334">
    <property type="entry name" value="NDK"/>
    <property type="match status" value="1"/>
</dbReference>
<dbReference type="SUPFAM" id="SSF54919">
    <property type="entry name" value="Nucleoside diphosphate kinase, NDK"/>
    <property type="match status" value="1"/>
</dbReference>
<comment type="caution">
    <text evidence="2">Lacks conserved residue(s) required for the propagation of feature annotation.</text>
</comment>
<feature type="domain" description="Nucleoside diphosphate kinase-like" evidence="3">
    <location>
        <begin position="1"/>
        <end position="49"/>
    </location>
</feature>
<evidence type="ECO:0000313" key="5">
    <source>
        <dbReference type="Proteomes" id="UP000472262"/>
    </source>
</evidence>
<dbReference type="PANTHER" id="PTHR46161:SF1">
    <property type="entry name" value="NUCLEOSIDE DIPHOSPHATE KINASE HOMOLOG 5"/>
    <property type="match status" value="1"/>
</dbReference>
<dbReference type="InterPro" id="IPR036850">
    <property type="entry name" value="NDK-like_dom_sf"/>
</dbReference>
<evidence type="ECO:0000256" key="2">
    <source>
        <dbReference type="PROSITE-ProRule" id="PRU00706"/>
    </source>
</evidence>
<dbReference type="GO" id="GO:0005929">
    <property type="term" value="C:cilium"/>
    <property type="evidence" value="ECO:0007669"/>
    <property type="project" value="TreeGrafter"/>
</dbReference>
<reference evidence="4" key="2">
    <citation type="submission" date="2025-09" db="UniProtKB">
        <authorList>
            <consortium name="Ensembl"/>
        </authorList>
    </citation>
    <scope>IDENTIFICATION</scope>
</reference>
<dbReference type="InParanoid" id="A0A672KL86"/>
<dbReference type="GO" id="GO:0003341">
    <property type="term" value="P:cilium movement"/>
    <property type="evidence" value="ECO:0007669"/>
    <property type="project" value="TreeGrafter"/>
</dbReference>
<dbReference type="GO" id="GO:1902176">
    <property type="term" value="P:negative regulation of oxidative stress-induced intrinsic apoptotic signaling pathway"/>
    <property type="evidence" value="ECO:0007669"/>
    <property type="project" value="TreeGrafter"/>
</dbReference>
<dbReference type="InterPro" id="IPR034907">
    <property type="entry name" value="NDK-like_dom"/>
</dbReference>
<dbReference type="AlphaFoldDB" id="A0A672KL86"/>
<organism evidence="4 5">
    <name type="scientific">Sinocyclocheilus grahami</name>
    <name type="common">Dianchi golden-line fish</name>
    <name type="synonym">Barbus grahami</name>
    <dbReference type="NCBI Taxonomy" id="75366"/>
    <lineage>
        <taxon>Eukaryota</taxon>
        <taxon>Metazoa</taxon>
        <taxon>Chordata</taxon>
        <taxon>Craniata</taxon>
        <taxon>Vertebrata</taxon>
        <taxon>Euteleostomi</taxon>
        <taxon>Actinopterygii</taxon>
        <taxon>Neopterygii</taxon>
        <taxon>Teleostei</taxon>
        <taxon>Ostariophysi</taxon>
        <taxon>Cypriniformes</taxon>
        <taxon>Cyprinidae</taxon>
        <taxon>Cyprininae</taxon>
        <taxon>Sinocyclocheilus</taxon>
    </lineage>
</organism>
<comment type="similarity">
    <text evidence="1 2">Belongs to the NDK family.</text>
</comment>
<protein>
    <recommendedName>
        <fullName evidence="3">Nucleoside diphosphate kinase-like domain-containing protein</fullName>
    </recommendedName>
</protein>